<dbReference type="OrthoDB" id="9804603at2"/>
<dbReference type="InterPro" id="IPR017896">
    <property type="entry name" value="4Fe4S_Fe-S-bd"/>
</dbReference>
<organism evidence="5 6">
    <name type="scientific">Paenibacillus faecis</name>
    <dbReference type="NCBI Taxonomy" id="862114"/>
    <lineage>
        <taxon>Bacteria</taxon>
        <taxon>Bacillati</taxon>
        <taxon>Bacillota</taxon>
        <taxon>Bacilli</taxon>
        <taxon>Bacillales</taxon>
        <taxon>Paenibacillaceae</taxon>
        <taxon>Paenibacillus</taxon>
    </lineage>
</organism>
<keyword evidence="6" id="KW-1185">Reference proteome</keyword>
<dbReference type="RefSeq" id="WP_148450459.1">
    <property type="nucleotide sequence ID" value="NZ_VSDO01000001.1"/>
</dbReference>
<dbReference type="Proteomes" id="UP000325218">
    <property type="component" value="Unassembled WGS sequence"/>
</dbReference>
<evidence type="ECO:0000256" key="2">
    <source>
        <dbReference type="ARBA" id="ARBA00023004"/>
    </source>
</evidence>
<keyword evidence="3" id="KW-0411">Iron-sulfur</keyword>
<dbReference type="SUPFAM" id="SSF54862">
    <property type="entry name" value="4Fe-4S ferredoxins"/>
    <property type="match status" value="1"/>
</dbReference>
<dbReference type="PANTHER" id="PTHR43122:SF1">
    <property type="entry name" value="IRON-SULFUR-BINDING PROTEIN"/>
    <property type="match status" value="1"/>
</dbReference>
<evidence type="ECO:0000256" key="3">
    <source>
        <dbReference type="ARBA" id="ARBA00023014"/>
    </source>
</evidence>
<dbReference type="EMBL" id="VSDO01000001">
    <property type="protein sequence ID" value="TYA14866.1"/>
    <property type="molecule type" value="Genomic_DNA"/>
</dbReference>
<dbReference type="InterPro" id="IPR017900">
    <property type="entry name" value="4Fe4S_Fe_S_CS"/>
</dbReference>
<dbReference type="GO" id="GO:0046872">
    <property type="term" value="F:metal ion binding"/>
    <property type="evidence" value="ECO:0007669"/>
    <property type="project" value="UniProtKB-KW"/>
</dbReference>
<dbReference type="PANTHER" id="PTHR43122">
    <property type="entry name" value="FERREDOXIN SUBUNIT OF PYRUVATE:FLAVODOXIN OXIDOREDUCTASE-RELATED"/>
    <property type="match status" value="1"/>
</dbReference>
<accession>A0A5D0CY32</accession>
<dbReference type="InterPro" id="IPR029039">
    <property type="entry name" value="Flavoprotein-like_sf"/>
</dbReference>
<reference evidence="5 6" key="1">
    <citation type="submission" date="2019-08" db="EMBL/GenBank/DDBJ databases">
        <title>Genome sequencing of Paenibacillus faecis DSM 23593(T).</title>
        <authorList>
            <person name="Kook J.-K."/>
            <person name="Park S.-N."/>
            <person name="Lim Y.K."/>
        </authorList>
    </citation>
    <scope>NUCLEOTIDE SEQUENCE [LARGE SCALE GENOMIC DNA]</scope>
    <source>
        <strain evidence="5 6">DSM 23593</strain>
    </source>
</reference>
<evidence type="ECO:0000313" key="6">
    <source>
        <dbReference type="Proteomes" id="UP000325218"/>
    </source>
</evidence>
<dbReference type="InterPro" id="IPR047964">
    <property type="entry name" value="EFR1-like"/>
</dbReference>
<feature type="domain" description="4Fe-4S ferredoxin-type" evidence="4">
    <location>
        <begin position="185"/>
        <end position="214"/>
    </location>
</feature>
<keyword evidence="2" id="KW-0408">Iron</keyword>
<dbReference type="SUPFAM" id="SSF52218">
    <property type="entry name" value="Flavoproteins"/>
    <property type="match status" value="1"/>
</dbReference>
<name>A0A5D0CY32_9BACL</name>
<dbReference type="Pfam" id="PF13187">
    <property type="entry name" value="Fer4_9"/>
    <property type="match status" value="1"/>
</dbReference>
<protein>
    <submittedName>
        <fullName evidence="5">4Fe-4S dicluster domain-containing protein</fullName>
    </submittedName>
</protein>
<sequence length="282" mass="32174">MTSMRIFYFSGTGNSLFIAQELHKSFPESTVVPIIQVTDYSIKADVVGFVFPVHAFTMPAPVKYFLEKINLEQPSYLFAIATRGGSPCHVFRDMDRLLQKKERALNAHWFIDMPNNFCHIADTPDQALIERLCAEARVKLEPIAAAIGNREEVHATNSEKSFWRKKLLFPALSVVLRKTDYLHTDKKFYADDRCIGCGLCTKVCLSGKIEQQEGRPIWKEGTECYFCFACINYCPRQAIQIRKTKSMTKGRYRHPLYTAHDIARQKGGTERRRSGCAESGEV</sequence>
<evidence type="ECO:0000256" key="1">
    <source>
        <dbReference type="ARBA" id="ARBA00022723"/>
    </source>
</evidence>
<dbReference type="NCBIfam" id="NF038196">
    <property type="entry name" value="ferrodoxin_EFR1"/>
    <property type="match status" value="1"/>
</dbReference>
<evidence type="ECO:0000313" key="5">
    <source>
        <dbReference type="EMBL" id="TYA14866.1"/>
    </source>
</evidence>
<dbReference type="GO" id="GO:0051536">
    <property type="term" value="F:iron-sulfur cluster binding"/>
    <property type="evidence" value="ECO:0007669"/>
    <property type="project" value="UniProtKB-KW"/>
</dbReference>
<dbReference type="AlphaFoldDB" id="A0A5D0CY32"/>
<dbReference type="PROSITE" id="PS00198">
    <property type="entry name" value="4FE4S_FER_1"/>
    <property type="match status" value="1"/>
</dbReference>
<gene>
    <name evidence="5" type="ORF">FRY98_04145</name>
</gene>
<dbReference type="PROSITE" id="PS51379">
    <property type="entry name" value="4FE4S_FER_2"/>
    <property type="match status" value="2"/>
</dbReference>
<dbReference type="Gene3D" id="3.30.70.20">
    <property type="match status" value="1"/>
</dbReference>
<proteinExistence type="predicted"/>
<comment type="caution">
    <text evidence="5">The sequence shown here is derived from an EMBL/GenBank/DDBJ whole genome shotgun (WGS) entry which is preliminary data.</text>
</comment>
<feature type="domain" description="4Fe-4S ferredoxin-type" evidence="4">
    <location>
        <begin position="215"/>
        <end position="244"/>
    </location>
</feature>
<evidence type="ECO:0000259" key="4">
    <source>
        <dbReference type="PROSITE" id="PS51379"/>
    </source>
</evidence>
<keyword evidence="1" id="KW-0479">Metal-binding</keyword>
<dbReference type="Gene3D" id="3.40.50.360">
    <property type="match status" value="1"/>
</dbReference>